<evidence type="ECO:0000256" key="4">
    <source>
        <dbReference type="RuleBase" id="RU003690"/>
    </source>
</evidence>
<dbReference type="PANTHER" id="PTHR10353">
    <property type="entry name" value="GLYCOSYL HYDROLASE"/>
    <property type="match status" value="1"/>
</dbReference>
<protein>
    <submittedName>
        <fullName evidence="6">Beta-glucosidase 18-like</fullName>
    </submittedName>
</protein>
<dbReference type="Proteomes" id="UP000594638">
    <property type="component" value="Unassembled WGS sequence"/>
</dbReference>
<dbReference type="PROSITE" id="PS00653">
    <property type="entry name" value="GLYCOSYL_HYDROL_F1_2"/>
    <property type="match status" value="1"/>
</dbReference>
<dbReference type="Pfam" id="PF00232">
    <property type="entry name" value="Glyco_hydro_1"/>
    <property type="match status" value="2"/>
</dbReference>
<accession>A0A8S0PBM9</accession>
<dbReference type="Gene3D" id="3.20.20.80">
    <property type="entry name" value="Glycosidases"/>
    <property type="match status" value="1"/>
</dbReference>
<dbReference type="PRINTS" id="PR00131">
    <property type="entry name" value="GLHYDRLASE1"/>
</dbReference>
<evidence type="ECO:0000256" key="1">
    <source>
        <dbReference type="ARBA" id="ARBA00010838"/>
    </source>
</evidence>
<organism evidence="6 7">
    <name type="scientific">Olea europaea subsp. europaea</name>
    <dbReference type="NCBI Taxonomy" id="158383"/>
    <lineage>
        <taxon>Eukaryota</taxon>
        <taxon>Viridiplantae</taxon>
        <taxon>Streptophyta</taxon>
        <taxon>Embryophyta</taxon>
        <taxon>Tracheophyta</taxon>
        <taxon>Spermatophyta</taxon>
        <taxon>Magnoliopsida</taxon>
        <taxon>eudicotyledons</taxon>
        <taxon>Gunneridae</taxon>
        <taxon>Pentapetalae</taxon>
        <taxon>asterids</taxon>
        <taxon>lamiids</taxon>
        <taxon>Lamiales</taxon>
        <taxon>Oleaceae</taxon>
        <taxon>Oleeae</taxon>
        <taxon>Olea</taxon>
    </lineage>
</organism>
<keyword evidence="3" id="KW-0326">Glycosidase</keyword>
<evidence type="ECO:0000256" key="2">
    <source>
        <dbReference type="ARBA" id="ARBA00022801"/>
    </source>
</evidence>
<evidence type="ECO:0000256" key="3">
    <source>
        <dbReference type="ARBA" id="ARBA00023295"/>
    </source>
</evidence>
<dbReference type="Gramene" id="OE9A095525T2">
    <property type="protein sequence ID" value="OE9A095525C2"/>
    <property type="gene ID" value="OE9A095525"/>
</dbReference>
<dbReference type="GO" id="GO:0008422">
    <property type="term" value="F:beta-glucosidase activity"/>
    <property type="evidence" value="ECO:0007669"/>
    <property type="project" value="TreeGrafter"/>
</dbReference>
<proteinExistence type="inferred from homology"/>
<gene>
    <name evidence="6" type="ORF">OLEA9_A095525</name>
</gene>
<dbReference type="EMBL" id="CACTIH010000002">
    <property type="protein sequence ID" value="CAA2933402.1"/>
    <property type="molecule type" value="Genomic_DNA"/>
</dbReference>
<feature type="signal peptide" evidence="5">
    <location>
        <begin position="1"/>
        <end position="27"/>
    </location>
</feature>
<dbReference type="InterPro" id="IPR017853">
    <property type="entry name" value="GH"/>
</dbReference>
<evidence type="ECO:0000256" key="5">
    <source>
        <dbReference type="SAM" id="SignalP"/>
    </source>
</evidence>
<evidence type="ECO:0000313" key="7">
    <source>
        <dbReference type="Proteomes" id="UP000594638"/>
    </source>
</evidence>
<dbReference type="PANTHER" id="PTHR10353:SF175">
    <property type="entry name" value="BETA-GLUCOSIDASE 18-LIKE ISOFORM X1"/>
    <property type="match status" value="1"/>
</dbReference>
<dbReference type="InterPro" id="IPR001360">
    <property type="entry name" value="Glyco_hydro_1"/>
</dbReference>
<keyword evidence="7" id="KW-1185">Reference proteome</keyword>
<evidence type="ECO:0000313" key="6">
    <source>
        <dbReference type="EMBL" id="CAA2933402.1"/>
    </source>
</evidence>
<sequence length="598" mass="68347">MWKGKFSSSVTIVVLILCAAANSIVKASFEDEVDIKRSDFPDGFLFGAATSSYQVEGANLEDGRSLCNWDVFCHIKGSIANGDSADIAEDHYHRYMEDIEILHSLGVDAYRFSISWSRVLPSMHFLSPFERFHCSCFFLSWVVVFDKHTRDHGGGKFGGVNQAGILFYNKIIDSLLSRGAMPNDYLIQCFLLFKQIRFIADNSKFSAGIEPFVTIHHFDYPQELEDRYGGWLSHLMQEDFVHFAEICFQSFGDRVKYWCTINEPNLFSEFAYERGTYPPAHCSPPFGNCSTGNSDVEPLIAVHNMLLGHAKTVKIYRERFKSEQRGVVGIVVHSFMYKPLTEDKRDKEAADRALAFNIAWILDPVVFGDYPPEMRHYHGSELPKFASEERIILRDSTDFIGINHYATLYAKDCIYSSCICNDSSCTKGSDRAIRGFVYTAAERDGVPIGEPTGMARFFVVPRGMEEIVEYAKKRYLNKPMFVTENGYSSPLNKVEDYHHDVKRINYLKSYLAFLARAIRNGADVRGYFLWTLMDDFEWVNGYSVRFGIYRVDPQTLNRTPKLSASWFRNFLSNCSLNYVESCNSISLMNTDESRAQSE</sequence>
<comment type="similarity">
    <text evidence="1 4">Belongs to the glycosyl hydrolase 1 family.</text>
</comment>
<reference evidence="6 7" key="1">
    <citation type="submission" date="2019-12" db="EMBL/GenBank/DDBJ databases">
        <authorList>
            <person name="Alioto T."/>
            <person name="Alioto T."/>
            <person name="Gomez Garrido J."/>
        </authorList>
    </citation>
    <scope>NUCLEOTIDE SEQUENCE [LARGE SCALE GENOMIC DNA]</scope>
</reference>
<dbReference type="SUPFAM" id="SSF51445">
    <property type="entry name" value="(Trans)glycosidases"/>
    <property type="match status" value="1"/>
</dbReference>
<dbReference type="OrthoDB" id="65569at2759"/>
<dbReference type="FunFam" id="3.20.20.80:FF:000020">
    <property type="entry name" value="Beta-glucosidase 12"/>
    <property type="match status" value="1"/>
</dbReference>
<dbReference type="AlphaFoldDB" id="A0A8S0PBM9"/>
<keyword evidence="2" id="KW-0378">Hydrolase</keyword>
<feature type="chain" id="PRO_5035861772" evidence="5">
    <location>
        <begin position="28"/>
        <end position="598"/>
    </location>
</feature>
<dbReference type="InterPro" id="IPR033132">
    <property type="entry name" value="GH_1_N_CS"/>
</dbReference>
<keyword evidence="5" id="KW-0732">Signal</keyword>
<comment type="caution">
    <text evidence="6">The sequence shown here is derived from an EMBL/GenBank/DDBJ whole genome shotgun (WGS) entry which is preliminary data.</text>
</comment>
<dbReference type="GO" id="GO:0005975">
    <property type="term" value="P:carbohydrate metabolic process"/>
    <property type="evidence" value="ECO:0007669"/>
    <property type="project" value="InterPro"/>
</dbReference>
<name>A0A8S0PBM9_OLEEU</name>